<dbReference type="SUPFAM" id="SSF56534">
    <property type="entry name" value="Aromatic aminoacid monoxygenases, catalytic and oligomerization domains"/>
    <property type="match status" value="1"/>
</dbReference>
<evidence type="ECO:0000313" key="9">
    <source>
        <dbReference type="Proteomes" id="UP001597197"/>
    </source>
</evidence>
<organism evidence="8 9">
    <name type="scientific">Hymenobacter bucti</name>
    <dbReference type="NCBI Taxonomy" id="1844114"/>
    <lineage>
        <taxon>Bacteria</taxon>
        <taxon>Pseudomonadati</taxon>
        <taxon>Bacteroidota</taxon>
        <taxon>Cytophagia</taxon>
        <taxon>Cytophagales</taxon>
        <taxon>Hymenobacteraceae</taxon>
        <taxon>Hymenobacter</taxon>
    </lineage>
</organism>
<evidence type="ECO:0000313" key="8">
    <source>
        <dbReference type="EMBL" id="MFD1875221.1"/>
    </source>
</evidence>
<name>A0ABW4R032_9BACT</name>
<protein>
    <recommendedName>
        <fullName evidence="7">Biopterin-dependent aromatic amino acid hydroxylase family profile domain-containing protein</fullName>
    </recommendedName>
</protein>
<evidence type="ECO:0000256" key="4">
    <source>
        <dbReference type="ARBA" id="ARBA00023002"/>
    </source>
</evidence>
<dbReference type="RefSeq" id="WP_382317702.1">
    <property type="nucleotide sequence ID" value="NZ_JBHUFD010000018.1"/>
</dbReference>
<evidence type="ECO:0000256" key="2">
    <source>
        <dbReference type="ARBA" id="ARBA00009712"/>
    </source>
</evidence>
<keyword evidence="9" id="KW-1185">Reference proteome</keyword>
<gene>
    <name evidence="8" type="ORF">ACFSDX_22500</name>
</gene>
<comment type="caution">
    <text evidence="8">The sequence shown here is derived from an EMBL/GenBank/DDBJ whole genome shotgun (WGS) entry which is preliminary data.</text>
</comment>
<comment type="cofactor">
    <cofactor evidence="1">
        <name>Fe(2+)</name>
        <dbReference type="ChEBI" id="CHEBI:29033"/>
    </cofactor>
</comment>
<evidence type="ECO:0000256" key="1">
    <source>
        <dbReference type="ARBA" id="ARBA00001954"/>
    </source>
</evidence>
<keyword evidence="3" id="KW-0479">Metal-binding</keyword>
<dbReference type="PANTHER" id="PTHR11473:SF24">
    <property type="entry name" value="PHENYLALANINE-4-HYDROXYLASE"/>
    <property type="match status" value="1"/>
</dbReference>
<dbReference type="InterPro" id="IPR036951">
    <property type="entry name" value="ArAA_hydroxylase_sf"/>
</dbReference>
<dbReference type="EMBL" id="JBHUFD010000018">
    <property type="protein sequence ID" value="MFD1875221.1"/>
    <property type="molecule type" value="Genomic_DNA"/>
</dbReference>
<dbReference type="InterPro" id="IPR001273">
    <property type="entry name" value="ArAA_hydroxylase"/>
</dbReference>
<reference evidence="9" key="1">
    <citation type="journal article" date="2019" name="Int. J. Syst. Evol. Microbiol.">
        <title>The Global Catalogue of Microorganisms (GCM) 10K type strain sequencing project: providing services to taxonomists for standard genome sequencing and annotation.</title>
        <authorList>
            <consortium name="The Broad Institute Genomics Platform"/>
            <consortium name="The Broad Institute Genome Sequencing Center for Infectious Disease"/>
            <person name="Wu L."/>
            <person name="Ma J."/>
        </authorList>
    </citation>
    <scope>NUCLEOTIDE SEQUENCE [LARGE SCALE GENOMIC DNA]</scope>
    <source>
        <strain evidence="9">CGMCC 1.15795</strain>
    </source>
</reference>
<comment type="similarity">
    <text evidence="2">Belongs to the biopterin-dependent aromatic amino acid hydroxylase family.</text>
</comment>
<feature type="domain" description="Biopterin-dependent aromatic amino acid hydroxylase family profile" evidence="7">
    <location>
        <begin position="1"/>
        <end position="286"/>
    </location>
</feature>
<proteinExistence type="inferred from homology"/>
<dbReference type="PANTHER" id="PTHR11473">
    <property type="entry name" value="AROMATIC AMINO ACID HYDROXYLASE"/>
    <property type="match status" value="1"/>
</dbReference>
<dbReference type="PRINTS" id="PR00372">
    <property type="entry name" value="FYWHYDRXLASE"/>
</dbReference>
<sequence>MTLHLLARPHHPTTPASGMVWKMLFDRQHALLHRRACPAFAAGVAALGLRREEVPQVGRLSQLVQQRTGWTLRPVGGPLSEAAYYAALAQRELPLVTRLRTFAEFDRPAHGVDLFSEVMGRLPLLLEPGYAQALEALGQAWALATTPAATALLRRFTQATFERGLLAPAGERPQLYGATLLTSAHHLHAAAAAEPASLQPLAGAVRQLRLLGAPATELAAGATEAQPYFVARDWAQLLAEVQQLVAELAPAPRPALGLHTLPHAAIEAGSRASSFAHRPAELRQAS</sequence>
<evidence type="ECO:0000256" key="6">
    <source>
        <dbReference type="ARBA" id="ARBA00023033"/>
    </source>
</evidence>
<evidence type="ECO:0000256" key="5">
    <source>
        <dbReference type="ARBA" id="ARBA00023004"/>
    </source>
</evidence>
<evidence type="ECO:0000256" key="3">
    <source>
        <dbReference type="ARBA" id="ARBA00022723"/>
    </source>
</evidence>
<keyword evidence="5" id="KW-0408">Iron</keyword>
<dbReference type="InterPro" id="IPR036329">
    <property type="entry name" value="Aro-AA_hydroxylase_C_sf"/>
</dbReference>
<dbReference type="Pfam" id="PF00351">
    <property type="entry name" value="Biopterin_H"/>
    <property type="match status" value="1"/>
</dbReference>
<keyword evidence="4" id="KW-0560">Oxidoreductase</keyword>
<dbReference type="PROSITE" id="PS51410">
    <property type="entry name" value="BH4_AAA_HYDROXYL_2"/>
    <property type="match status" value="1"/>
</dbReference>
<accession>A0ABW4R032</accession>
<evidence type="ECO:0000259" key="7">
    <source>
        <dbReference type="PROSITE" id="PS51410"/>
    </source>
</evidence>
<dbReference type="Gene3D" id="1.10.800.10">
    <property type="entry name" value="Aromatic amino acid hydroxylase"/>
    <property type="match status" value="1"/>
</dbReference>
<dbReference type="Proteomes" id="UP001597197">
    <property type="component" value="Unassembled WGS sequence"/>
</dbReference>
<dbReference type="InterPro" id="IPR019774">
    <property type="entry name" value="Aromatic-AA_hydroxylase_C"/>
</dbReference>
<keyword evidence="6" id="KW-0503">Monooxygenase</keyword>